<reference evidence="1 2" key="1">
    <citation type="submission" date="2018-02" db="EMBL/GenBank/DDBJ databases">
        <title>FDA/CDC Antimicrobial Resistant Isolate Bank Genome Sequencing.</title>
        <authorList>
            <person name="Benahmed F.H."/>
            <person name="Lutgring J.D."/>
            <person name="Yoo B."/>
            <person name="Machado M."/>
            <person name="Brown A."/>
            <person name="McAllister G."/>
            <person name="Perry A."/>
            <person name="Halpin A.L."/>
            <person name="Vavikolanu K."/>
            <person name="Ott S."/>
            <person name="Zhao X."/>
            <person name="Tallon L.J."/>
            <person name="Sadzewicz L."/>
            <person name="Aluvathingal J."/>
            <person name="Nadendla S."/>
            <person name="Voskania-kordi A."/>
            <person name="Simonyan V."/>
            <person name="Patel J."/>
            <person name="Shawar R.M."/>
        </authorList>
    </citation>
    <scope>NUCLEOTIDE SEQUENCE [LARGE SCALE GENOMIC DNA]</scope>
    <source>
        <strain evidence="1 2">AR_0356</strain>
    </source>
</reference>
<sequence length="83" mass="8814">MPIEVSITEAAMKRRSPRHYARNTALATLGLYAILMLVVLSLLAGAESARNATPDNDAATTFYNQIGQALPGLLSGLNSRRAG</sequence>
<dbReference type="AlphaFoldDB" id="A0A2R3J3R4"/>
<evidence type="ECO:0000313" key="2">
    <source>
        <dbReference type="Proteomes" id="UP000238390"/>
    </source>
</evidence>
<keyword evidence="2" id="KW-1185">Reference proteome</keyword>
<name>A0A2R3J3R4_9PSED</name>
<dbReference type="Proteomes" id="UP000238390">
    <property type="component" value="Chromosome"/>
</dbReference>
<organism evidence="1 2">
    <name type="scientific">Pseudomonas paraeruginosa</name>
    <dbReference type="NCBI Taxonomy" id="2994495"/>
    <lineage>
        <taxon>Bacteria</taxon>
        <taxon>Pseudomonadati</taxon>
        <taxon>Pseudomonadota</taxon>
        <taxon>Gammaproteobacteria</taxon>
        <taxon>Pseudomonadales</taxon>
        <taxon>Pseudomonadaceae</taxon>
        <taxon>Pseudomonas</taxon>
    </lineage>
</organism>
<proteinExistence type="predicted"/>
<dbReference type="EMBL" id="CP027169">
    <property type="protein sequence ID" value="AVK08756.1"/>
    <property type="molecule type" value="Genomic_DNA"/>
</dbReference>
<accession>A0A2R3J3R4</accession>
<protein>
    <submittedName>
        <fullName evidence="1">Uncharacterized protein</fullName>
    </submittedName>
</protein>
<evidence type="ECO:0000313" key="1">
    <source>
        <dbReference type="EMBL" id="AVK08756.1"/>
    </source>
</evidence>
<gene>
    <name evidence="1" type="ORF">CSB93_4905</name>
</gene>